<dbReference type="PANTHER" id="PTHR35176:SF11">
    <property type="entry name" value="PYRIDOXAMINE 5'-PHOSPHATE OXIDASE FAMILY PROTEIN"/>
    <property type="match status" value="1"/>
</dbReference>
<dbReference type="InterPro" id="IPR012349">
    <property type="entry name" value="Split_barrel_FMN-bd"/>
</dbReference>
<accession>A0A0C5BQW0</accession>
<proteinExistence type="predicted"/>
<name>A0A0C5BQW0_9ARCH</name>
<dbReference type="InterPro" id="IPR052019">
    <property type="entry name" value="F420H2_bilvrd_red/Heme_oxyg"/>
</dbReference>
<dbReference type="InterPro" id="IPR019965">
    <property type="entry name" value="PPOX_F420-dep_Rv2061_put"/>
</dbReference>
<dbReference type="RefSeq" id="WP_148703037.1">
    <property type="nucleotide sequence ID" value="NZ_CP010868.1"/>
</dbReference>
<dbReference type="Gene3D" id="2.30.110.10">
    <property type="entry name" value="Electron Transport, Fmn-binding Protein, Chain A"/>
    <property type="match status" value="1"/>
</dbReference>
<sequence length="123" mass="14063">MFKIRDLQSKKYILLETYRKNAQPVRTPVWFVIQNDLVYVITREDTGKVKRIRQNPKVKLTLCTFKGNPIGEWISGDATKVTGEEAQVAINLRKKKYGFMAIIAGFVSRGKGDLVVFSIKLDL</sequence>
<dbReference type="NCBIfam" id="TIGR03666">
    <property type="entry name" value="Rv2061_F420"/>
    <property type="match status" value="1"/>
</dbReference>
<dbReference type="OrthoDB" id="6613at2157"/>
<reference evidence="3 4" key="2">
    <citation type="journal article" date="2016" name="ISME J.">
        <title>Physiological and genomic characterization of two novel marine thaumarchaeal strains indicates niche differentiation.</title>
        <authorList>
            <person name="Bayer B."/>
            <person name="Vojvoda J."/>
            <person name="Offre P."/>
            <person name="Alves R.J."/>
            <person name="Elisabeth N.H."/>
            <person name="Garcia J.A."/>
            <person name="Volland J.M."/>
            <person name="Srivastava A."/>
            <person name="Schleper C."/>
            <person name="Herndl G.J."/>
        </authorList>
    </citation>
    <scope>NUCLEOTIDE SEQUENCE [LARGE SCALE GENOMIC DNA]</scope>
    <source>
        <strain evidence="3 4">D3C</strain>
    </source>
</reference>
<organism evidence="3 4">
    <name type="scientific">Nitrosopumilus piranensis</name>
    <dbReference type="NCBI Taxonomy" id="1582439"/>
    <lineage>
        <taxon>Archaea</taxon>
        <taxon>Nitrososphaerota</taxon>
        <taxon>Nitrososphaeria</taxon>
        <taxon>Nitrosopumilales</taxon>
        <taxon>Nitrosopumilaceae</taxon>
        <taxon>Nitrosopumilus</taxon>
    </lineage>
</organism>
<dbReference type="PANTHER" id="PTHR35176">
    <property type="entry name" value="HEME OXYGENASE HI_0854-RELATED"/>
    <property type="match status" value="1"/>
</dbReference>
<dbReference type="InterPro" id="IPR011576">
    <property type="entry name" value="Pyridox_Oxase_N"/>
</dbReference>
<dbReference type="SUPFAM" id="SSF50475">
    <property type="entry name" value="FMN-binding split barrel"/>
    <property type="match status" value="1"/>
</dbReference>
<keyword evidence="1" id="KW-0560">Oxidoreductase</keyword>
<evidence type="ECO:0000313" key="3">
    <source>
        <dbReference type="EMBL" id="AJM92133.1"/>
    </source>
</evidence>
<reference evidence="3 4" key="3">
    <citation type="journal article" date="2019" name="Int. J. Syst. Evol. Microbiol.">
        <title>Nitrosopumilus adriaticus sp. nov. and Nitrosopumilus piranensis sp. nov., two ammonia-oxidizing archaea from the Adriatic Sea and members of the class Nitrososphaeria.</title>
        <authorList>
            <person name="Bayer B."/>
            <person name="Vojvoda J."/>
            <person name="Reinthaler T."/>
            <person name="Reyes C."/>
            <person name="Pinto M."/>
            <person name="Herndl G.J."/>
        </authorList>
    </citation>
    <scope>NUCLEOTIDE SEQUENCE [LARGE SCALE GENOMIC DNA]</scope>
    <source>
        <strain evidence="3 4">D3C</strain>
    </source>
</reference>
<dbReference type="Pfam" id="PF01243">
    <property type="entry name" value="PNPOx_N"/>
    <property type="match status" value="1"/>
</dbReference>
<dbReference type="Proteomes" id="UP000032027">
    <property type="component" value="Chromosome"/>
</dbReference>
<dbReference type="EMBL" id="CP010868">
    <property type="protein sequence ID" value="AJM92133.1"/>
    <property type="molecule type" value="Genomic_DNA"/>
</dbReference>
<dbReference type="KEGG" id="nid:NPIRD3C_0921"/>
<reference evidence="4" key="1">
    <citation type="submission" date="2015-02" db="EMBL/GenBank/DDBJ databases">
        <title>Characterization of two novel Thaumarchaeota isolated from the Northern Adriatic Sea.</title>
        <authorList>
            <person name="Bayer B."/>
            <person name="Vojvoda J."/>
            <person name="Offre P."/>
            <person name="Srivastava A."/>
            <person name="Elisabeth N."/>
            <person name="Garcia J.A.L."/>
            <person name="Schleper C."/>
            <person name="Herndl G.J."/>
        </authorList>
    </citation>
    <scope>NUCLEOTIDE SEQUENCE [LARGE SCALE GENOMIC DNA]</scope>
    <source>
        <strain evidence="4">D3C</strain>
    </source>
</reference>
<keyword evidence="4" id="KW-1185">Reference proteome</keyword>
<dbReference type="GO" id="GO:0016627">
    <property type="term" value="F:oxidoreductase activity, acting on the CH-CH group of donors"/>
    <property type="evidence" value="ECO:0007669"/>
    <property type="project" value="TreeGrafter"/>
</dbReference>
<feature type="domain" description="Pyridoxamine 5'-phosphate oxidase N-terminal" evidence="2">
    <location>
        <begin position="7"/>
        <end position="121"/>
    </location>
</feature>
<evidence type="ECO:0000259" key="2">
    <source>
        <dbReference type="Pfam" id="PF01243"/>
    </source>
</evidence>
<evidence type="ECO:0000256" key="1">
    <source>
        <dbReference type="ARBA" id="ARBA00023002"/>
    </source>
</evidence>
<dbReference type="HOGENOM" id="CLU_139738_2_0_2"/>
<dbReference type="PATRIC" id="fig|1582439.9.peg.952"/>
<dbReference type="GO" id="GO:0005829">
    <property type="term" value="C:cytosol"/>
    <property type="evidence" value="ECO:0007669"/>
    <property type="project" value="TreeGrafter"/>
</dbReference>
<dbReference type="STRING" id="1582439.NPIRD3C_0921"/>
<evidence type="ECO:0000313" key="4">
    <source>
        <dbReference type="Proteomes" id="UP000032027"/>
    </source>
</evidence>
<gene>
    <name evidence="3" type="ORF">NPIRD3C_0921</name>
</gene>
<dbReference type="AlphaFoldDB" id="A0A0C5BQW0"/>
<protein>
    <submittedName>
        <fullName evidence="3">Pyridoxamine 5'-phosphate oxidase family protein</fullName>
    </submittedName>
</protein>
<dbReference type="GeneID" id="41600089"/>
<dbReference type="GO" id="GO:0070967">
    <property type="term" value="F:coenzyme F420 binding"/>
    <property type="evidence" value="ECO:0007669"/>
    <property type="project" value="TreeGrafter"/>
</dbReference>